<keyword evidence="3" id="KW-0812">Transmembrane</keyword>
<name>A0ABT7Z125_9ACTN</name>
<feature type="domain" description="LytR/CpsA/Psr regulator C-terminal" evidence="5">
    <location>
        <begin position="414"/>
        <end position="500"/>
    </location>
</feature>
<organism evidence="6 7">
    <name type="scientific">Streptomyces ficellus</name>
    <dbReference type="NCBI Taxonomy" id="1977088"/>
    <lineage>
        <taxon>Bacteria</taxon>
        <taxon>Bacillati</taxon>
        <taxon>Actinomycetota</taxon>
        <taxon>Actinomycetes</taxon>
        <taxon>Kitasatosporales</taxon>
        <taxon>Streptomycetaceae</taxon>
        <taxon>Streptomyces</taxon>
    </lineage>
</organism>
<feature type="compositionally biased region" description="Basic and acidic residues" evidence="2">
    <location>
        <begin position="19"/>
        <end position="39"/>
    </location>
</feature>
<feature type="transmembrane region" description="Helical" evidence="3">
    <location>
        <begin position="71"/>
        <end position="94"/>
    </location>
</feature>
<reference evidence="6" key="1">
    <citation type="submission" date="2023-06" db="EMBL/GenBank/DDBJ databases">
        <title>WGS-Sequencing of Streptomyces ficellus isolate 21 collected from sand in Gara Djebilet Iron Mine in Algeria.</title>
        <authorList>
            <person name="Zegers G.P."/>
            <person name="Gomez A."/>
            <person name="Gueddou A."/>
            <person name="Zahara A.F."/>
            <person name="Worth M."/>
            <person name="Sevigny J.L."/>
            <person name="Tisa L."/>
        </authorList>
    </citation>
    <scope>NUCLEOTIDE SEQUENCE</scope>
    <source>
        <strain evidence="6">AS11</strain>
    </source>
</reference>
<sequence length="527" mass="57344">MPTPPRRPARPRPPAPRQPRRDPAQATRRDPAPTTRRDPSPTLTRRATAPGGRRGAPATATGRQRRDRPRWAMRMVTTLSVLVLAAGGIGHAMVTSLDTEIGRVDPFRDMKNRPAPGHGTNILLVGTDGRDKITPAEKVRYRLGGAPCRCTDTIMLVHISADRKRASMVSLPRDSYAEIPPHTDATSGTYHHKHPLKLNAAYAEGGPNLTVRTVEHMTGVKVDHYLEVDFTSFMRTVDAIGGVEICTAKPMRDAYTGLALPAGTHKLDGGQALQYVRSRHVDGASDLGRMQRQQRFMAALIDQATSNGTLLNPVRFQQVVTAMLSSVRADQGFGPQEMLALAKAMRGFTAASSEFTSVPVAQASFPVKGLGSTVKWDLVKAEKLFQALRQDQPLAPHIPRSTVRKKLVEVSPQQIRVQVYNGTRVHGLGAKVDAALRATGFRTTRTALNWARRDVGRTIVWFDPRWDRSARSLATALPGAQLRPVYGQGATLKVTAGANFAGVLPVRAENVYQGEFGVVTGDQVVCG</sequence>
<dbReference type="InterPro" id="IPR004474">
    <property type="entry name" value="LytR_CpsA_psr"/>
</dbReference>
<comment type="caution">
    <text evidence="6">The sequence shown here is derived from an EMBL/GenBank/DDBJ whole genome shotgun (WGS) entry which is preliminary data.</text>
</comment>
<dbReference type="InterPro" id="IPR027381">
    <property type="entry name" value="LytR/CpsA/Psr_C"/>
</dbReference>
<evidence type="ECO:0000256" key="1">
    <source>
        <dbReference type="ARBA" id="ARBA00006068"/>
    </source>
</evidence>
<dbReference type="InterPro" id="IPR050922">
    <property type="entry name" value="LytR/CpsA/Psr_CW_biosynth"/>
</dbReference>
<gene>
    <name evidence="6" type="ORF">QWM81_03740</name>
</gene>
<dbReference type="RefSeq" id="WP_290110009.1">
    <property type="nucleotide sequence ID" value="NZ_JAUEPL010000003.1"/>
</dbReference>
<dbReference type="NCBIfam" id="TIGR00350">
    <property type="entry name" value="lytR_cpsA_psr"/>
    <property type="match status" value="1"/>
</dbReference>
<accession>A0ABT7Z125</accession>
<evidence type="ECO:0000313" key="7">
    <source>
        <dbReference type="Proteomes" id="UP001174050"/>
    </source>
</evidence>
<protein>
    <submittedName>
        <fullName evidence="6">LCP family protein</fullName>
    </submittedName>
</protein>
<dbReference type="Pfam" id="PF03816">
    <property type="entry name" value="LytR_cpsA_psr"/>
    <property type="match status" value="1"/>
</dbReference>
<dbReference type="Proteomes" id="UP001174050">
    <property type="component" value="Unassembled WGS sequence"/>
</dbReference>
<evidence type="ECO:0000313" key="6">
    <source>
        <dbReference type="EMBL" id="MDN3293173.1"/>
    </source>
</evidence>
<feature type="compositionally biased region" description="Pro residues" evidence="2">
    <location>
        <begin position="1"/>
        <end position="17"/>
    </location>
</feature>
<dbReference type="PANTHER" id="PTHR33392:SF6">
    <property type="entry name" value="POLYISOPRENYL-TEICHOIC ACID--PEPTIDOGLYCAN TEICHOIC ACID TRANSFERASE TAGU"/>
    <property type="match status" value="1"/>
</dbReference>
<feature type="region of interest" description="Disordered" evidence="2">
    <location>
        <begin position="1"/>
        <end position="71"/>
    </location>
</feature>
<dbReference type="Gene3D" id="3.40.630.190">
    <property type="entry name" value="LCP protein"/>
    <property type="match status" value="1"/>
</dbReference>
<keyword evidence="3" id="KW-0472">Membrane</keyword>
<keyword evidence="3" id="KW-1133">Transmembrane helix</keyword>
<evidence type="ECO:0000259" key="5">
    <source>
        <dbReference type="Pfam" id="PF13399"/>
    </source>
</evidence>
<proteinExistence type="inferred from homology"/>
<dbReference type="Gene3D" id="3.30.70.2390">
    <property type="match status" value="1"/>
</dbReference>
<dbReference type="EMBL" id="JAUEPL010000003">
    <property type="protein sequence ID" value="MDN3293173.1"/>
    <property type="molecule type" value="Genomic_DNA"/>
</dbReference>
<feature type="domain" description="Cell envelope-related transcriptional attenuator" evidence="4">
    <location>
        <begin position="151"/>
        <end position="305"/>
    </location>
</feature>
<evidence type="ECO:0000259" key="4">
    <source>
        <dbReference type="Pfam" id="PF03816"/>
    </source>
</evidence>
<dbReference type="Pfam" id="PF13399">
    <property type="entry name" value="LytR_C"/>
    <property type="match status" value="1"/>
</dbReference>
<comment type="similarity">
    <text evidence="1">Belongs to the LytR/CpsA/Psr (LCP) family.</text>
</comment>
<evidence type="ECO:0000256" key="2">
    <source>
        <dbReference type="SAM" id="MobiDB-lite"/>
    </source>
</evidence>
<feature type="compositionally biased region" description="Low complexity" evidence="2">
    <location>
        <begin position="40"/>
        <end position="62"/>
    </location>
</feature>
<dbReference type="PANTHER" id="PTHR33392">
    <property type="entry name" value="POLYISOPRENYL-TEICHOIC ACID--PEPTIDOGLYCAN TEICHOIC ACID TRANSFERASE TAGU"/>
    <property type="match status" value="1"/>
</dbReference>
<keyword evidence="7" id="KW-1185">Reference proteome</keyword>
<evidence type="ECO:0000256" key="3">
    <source>
        <dbReference type="SAM" id="Phobius"/>
    </source>
</evidence>